<evidence type="ECO:0000256" key="3">
    <source>
        <dbReference type="ARBA" id="ARBA00022705"/>
    </source>
</evidence>
<gene>
    <name evidence="8" type="ORF">Agabi119p4_9420</name>
</gene>
<evidence type="ECO:0000259" key="6">
    <source>
        <dbReference type="Pfam" id="PF04084"/>
    </source>
</evidence>
<dbReference type="Proteomes" id="UP000629468">
    <property type="component" value="Unassembled WGS sequence"/>
</dbReference>
<dbReference type="Pfam" id="PF24882">
    <property type="entry name" value="WHD_ORC2"/>
    <property type="match status" value="1"/>
</dbReference>
<comment type="subunit">
    <text evidence="5">Component of the origin recognition complex (ORC).</text>
</comment>
<protein>
    <recommendedName>
        <fullName evidence="5">Origin recognition complex subunit 2</fullName>
    </recommendedName>
</protein>
<accession>A0A8H7C3D4</accession>
<feature type="domain" description="Origin recognition complex subunit 2 RecA-like" evidence="6">
    <location>
        <begin position="61"/>
        <end position="233"/>
    </location>
</feature>
<evidence type="ECO:0000256" key="1">
    <source>
        <dbReference type="ARBA" id="ARBA00004123"/>
    </source>
</evidence>
<comment type="function">
    <text evidence="5">Component of the origin recognition complex (ORC) that binds origins of replication. DNA-binding is ATP-dependent. ORC is required to assemble the pre-replication complex necessary to initiate DNA replication.</text>
</comment>
<feature type="domain" description="Origin recognition complex subunit 2 winged-helix" evidence="7">
    <location>
        <begin position="332"/>
        <end position="391"/>
    </location>
</feature>
<dbReference type="PANTHER" id="PTHR14052">
    <property type="entry name" value="ORIGIN RECOGNITION COMPLEX SUBUNIT 2"/>
    <property type="match status" value="1"/>
</dbReference>
<dbReference type="GO" id="GO:0006260">
    <property type="term" value="P:DNA replication"/>
    <property type="evidence" value="ECO:0007669"/>
    <property type="project" value="UniProtKB-UniRule"/>
</dbReference>
<dbReference type="PANTHER" id="PTHR14052:SF0">
    <property type="entry name" value="ORIGIN RECOGNITION COMPLEX SUBUNIT 2"/>
    <property type="match status" value="1"/>
</dbReference>
<dbReference type="AlphaFoldDB" id="A0A8H7C3D4"/>
<comment type="subcellular location">
    <subcellularLocation>
        <location evidence="1 5">Nucleus</location>
    </subcellularLocation>
</comment>
<comment type="caution">
    <text evidence="8">The sequence shown here is derived from an EMBL/GenBank/DDBJ whole genome shotgun (WGS) entry which is preliminary data.</text>
</comment>
<evidence type="ECO:0000256" key="5">
    <source>
        <dbReference type="RuleBase" id="RU368084"/>
    </source>
</evidence>
<comment type="similarity">
    <text evidence="2 5">Belongs to the ORC2 family.</text>
</comment>
<dbReference type="InterPro" id="IPR007220">
    <property type="entry name" value="ORC2"/>
</dbReference>
<organism evidence="8 9">
    <name type="scientific">Agaricus bisporus var. burnettii</name>
    <dbReference type="NCBI Taxonomy" id="192524"/>
    <lineage>
        <taxon>Eukaryota</taxon>
        <taxon>Fungi</taxon>
        <taxon>Dikarya</taxon>
        <taxon>Basidiomycota</taxon>
        <taxon>Agaricomycotina</taxon>
        <taxon>Agaricomycetes</taxon>
        <taxon>Agaricomycetidae</taxon>
        <taxon>Agaricales</taxon>
        <taxon>Agaricineae</taxon>
        <taxon>Agaricaceae</taxon>
        <taxon>Agaricus</taxon>
    </lineage>
</organism>
<reference evidence="8 9" key="1">
    <citation type="journal article" name="Sci. Rep.">
        <title>Telomere-to-telomere assembled and centromere annotated genomes of the two main subspecies of the button mushroom Agaricus bisporus reveal especially polymorphic chromosome ends.</title>
        <authorList>
            <person name="Sonnenberg A.S.M."/>
            <person name="Sedaghat-Telgerd N."/>
            <person name="Lavrijssen B."/>
            <person name="Ohm R.A."/>
            <person name="Hendrickx P.M."/>
            <person name="Scholtmeijer K."/>
            <person name="Baars J.J.P."/>
            <person name="van Peer A."/>
        </authorList>
    </citation>
    <scope>NUCLEOTIDE SEQUENCE [LARGE SCALE GENOMIC DNA]</scope>
    <source>
        <strain evidence="8 9">H119_p4</strain>
    </source>
</reference>
<dbReference type="Pfam" id="PF04084">
    <property type="entry name" value="RecA-like_ORC2"/>
    <property type="match status" value="1"/>
</dbReference>
<dbReference type="GO" id="GO:0003688">
    <property type="term" value="F:DNA replication origin binding"/>
    <property type="evidence" value="ECO:0007669"/>
    <property type="project" value="UniProtKB-UniRule"/>
</dbReference>
<proteinExistence type="inferred from homology"/>
<evidence type="ECO:0000313" key="8">
    <source>
        <dbReference type="EMBL" id="KAF7761428.1"/>
    </source>
</evidence>
<dbReference type="EMBL" id="JABXXO010000013">
    <property type="protein sequence ID" value="KAF7761428.1"/>
    <property type="molecule type" value="Genomic_DNA"/>
</dbReference>
<evidence type="ECO:0000313" key="9">
    <source>
        <dbReference type="Proteomes" id="UP000629468"/>
    </source>
</evidence>
<evidence type="ECO:0000259" key="7">
    <source>
        <dbReference type="Pfam" id="PF24882"/>
    </source>
</evidence>
<name>A0A8H7C3D4_AGABI</name>
<evidence type="ECO:0000256" key="4">
    <source>
        <dbReference type="ARBA" id="ARBA00023242"/>
    </source>
</evidence>
<sequence length="404" mass="43805">MPLIPTSFDAYFAYSAANPRTSSSVFSNLVLPLTAEEYNASIAAASPRLRAPQPAISAPTIQNALFSRFMIELQEGFNILCFGYGSKRQLLNHFATHFCSKKGHVVVANGFLPDFAIKDFFSQIDNIPEVQDLEMTSLTPEKQAQMLSSYFSEKGKSHLYIVIHNIDSPVMRTPRVKSILSLLALTPNIHVIASIDHINSPLIWSSSECISRKSTSFGGATTPRGFSWIYHDLTSLAPYDFELANIDRTSLTSAHGGGSRKRVGFTSNLASTLNPALPGGGTTNISETAALHILASVTQKAQKLFTLLANRQLEAIEDGPGTEKEGQGVDLQATAIGYDVLFNLARGDFVATNDTALRALLGEFRDHGLIVSAQGGSGSGGEVLWIPLRKERLTSVLQKLQTQT</sequence>
<dbReference type="InterPro" id="IPR056772">
    <property type="entry name" value="RecA-like_ORC2"/>
</dbReference>
<dbReference type="InterPro" id="IPR056773">
    <property type="entry name" value="WHD_ORC2"/>
</dbReference>
<keyword evidence="4 5" id="KW-0539">Nucleus</keyword>
<keyword evidence="3 5" id="KW-0235">DNA replication</keyword>
<dbReference type="GO" id="GO:0005664">
    <property type="term" value="C:nuclear origin of replication recognition complex"/>
    <property type="evidence" value="ECO:0007669"/>
    <property type="project" value="UniProtKB-UniRule"/>
</dbReference>
<evidence type="ECO:0000256" key="2">
    <source>
        <dbReference type="ARBA" id="ARBA00007421"/>
    </source>
</evidence>